<dbReference type="Gene3D" id="3.30.300.30">
    <property type="match status" value="1"/>
</dbReference>
<feature type="domain" description="AMP-binding enzyme C-terminal" evidence="3">
    <location>
        <begin position="161"/>
        <end position="203"/>
    </location>
</feature>
<evidence type="ECO:0000313" key="4">
    <source>
        <dbReference type="EMBL" id="EGO23279.1"/>
    </source>
</evidence>
<dbReference type="KEGG" id="sla:SERLADRAFT_472192"/>
<protein>
    <recommendedName>
        <fullName evidence="3">AMP-binding enzyme C-terminal domain-containing protein</fullName>
    </recommendedName>
</protein>
<dbReference type="GO" id="GO:0044550">
    <property type="term" value="P:secondary metabolite biosynthetic process"/>
    <property type="evidence" value="ECO:0007669"/>
    <property type="project" value="TreeGrafter"/>
</dbReference>
<keyword evidence="1" id="KW-0511">Multifunctional enzyme</keyword>
<evidence type="ECO:0000256" key="2">
    <source>
        <dbReference type="SAM" id="MobiDB-lite"/>
    </source>
</evidence>
<evidence type="ECO:0000256" key="1">
    <source>
        <dbReference type="ARBA" id="ARBA00023268"/>
    </source>
</evidence>
<dbReference type="OrthoDB" id="408177at2759"/>
<dbReference type="PANTHER" id="PTHR45527">
    <property type="entry name" value="NONRIBOSOMAL PEPTIDE SYNTHETASE"/>
    <property type="match status" value="1"/>
</dbReference>
<dbReference type="InterPro" id="IPR025110">
    <property type="entry name" value="AMP-bd_C"/>
</dbReference>
<dbReference type="HOGENOM" id="CLU_1051961_0_0_1"/>
<dbReference type="Proteomes" id="UP000008064">
    <property type="component" value="Unassembled WGS sequence"/>
</dbReference>
<evidence type="ECO:0000259" key="3">
    <source>
        <dbReference type="Pfam" id="PF13193"/>
    </source>
</evidence>
<feature type="region of interest" description="Disordered" evidence="2">
    <location>
        <begin position="144"/>
        <end position="164"/>
    </location>
</feature>
<dbReference type="GO" id="GO:0031177">
    <property type="term" value="F:phosphopantetheine binding"/>
    <property type="evidence" value="ECO:0007669"/>
    <property type="project" value="TreeGrafter"/>
</dbReference>
<dbReference type="GO" id="GO:0005737">
    <property type="term" value="C:cytoplasm"/>
    <property type="evidence" value="ECO:0007669"/>
    <property type="project" value="TreeGrafter"/>
</dbReference>
<accession>F8P2A1</accession>
<sequence>MTTHNELSQFRYQVVLHIGSQPPPLAAPTQWIEYSSISDLKYILGSSSDQTLAVRGIPNSLVARQEVILRLLRDSKPPLTALGLTQAAAAADWCVQALSPYDITSIGIEYGWHVELSWKSLGVDRTLAAVFSRTCSDIKADFGNNRIDDEPASTPDTSTAVPGSDPGTLAVRLQALCREKLPSYMVPDHVIFKDTLPLTSNGKVDRRMLAQPTYWAQDVDFLVQQVDLYEPQNDTQARLQRCVGEVLELDALKVCDHRVCYKPRL</sequence>
<dbReference type="InterPro" id="IPR045851">
    <property type="entry name" value="AMP-bd_C_sf"/>
</dbReference>
<dbReference type="GO" id="GO:0043041">
    <property type="term" value="P:amino acid activation for nonribosomal peptide biosynthetic process"/>
    <property type="evidence" value="ECO:0007669"/>
    <property type="project" value="TreeGrafter"/>
</dbReference>
<dbReference type="RefSeq" id="XP_007320519.1">
    <property type="nucleotide sequence ID" value="XM_007320457.1"/>
</dbReference>
<dbReference type="EMBL" id="GL945436">
    <property type="protein sequence ID" value="EGO23279.1"/>
    <property type="molecule type" value="Genomic_DNA"/>
</dbReference>
<dbReference type="PANTHER" id="PTHR45527:SF1">
    <property type="entry name" value="FATTY ACID SYNTHASE"/>
    <property type="match status" value="1"/>
</dbReference>
<feature type="non-terminal residue" evidence="4">
    <location>
        <position position="265"/>
    </location>
</feature>
<name>F8P2A1_SERL9</name>
<dbReference type="Pfam" id="PF13193">
    <property type="entry name" value="AMP-binding_C"/>
    <property type="match status" value="1"/>
</dbReference>
<gene>
    <name evidence="4" type="ORF">SERLADRAFT_472192</name>
</gene>
<dbReference type="AlphaFoldDB" id="F8P2A1"/>
<dbReference type="SUPFAM" id="SSF56801">
    <property type="entry name" value="Acetyl-CoA synthetase-like"/>
    <property type="match status" value="1"/>
</dbReference>
<reference evidence="4" key="1">
    <citation type="submission" date="2011-04" db="EMBL/GenBank/DDBJ databases">
        <title>Evolution of plant cell wall degrading machinery underlies the functional diversity of forest fungi.</title>
        <authorList>
            <consortium name="US DOE Joint Genome Institute (JGI-PGF)"/>
            <person name="Eastwood D.C."/>
            <person name="Floudas D."/>
            <person name="Binder M."/>
            <person name="Majcherczyk A."/>
            <person name="Schneider P."/>
            <person name="Aerts A."/>
            <person name="Asiegbu F.O."/>
            <person name="Baker S.E."/>
            <person name="Barry K."/>
            <person name="Bendiksby M."/>
            <person name="Blumentritt M."/>
            <person name="Coutinho P.M."/>
            <person name="Cullen D."/>
            <person name="Cullen D."/>
            <person name="Gathman A."/>
            <person name="Goodell B."/>
            <person name="Henrissat B."/>
            <person name="Ihrmark K."/>
            <person name="Kauserud H."/>
            <person name="Kohler A."/>
            <person name="LaButti K."/>
            <person name="Lapidus A."/>
            <person name="Lavin J.L."/>
            <person name="Lee Y.-H."/>
            <person name="Lindquist E."/>
            <person name="Lilly W."/>
            <person name="Lucas S."/>
            <person name="Morin E."/>
            <person name="Murat C."/>
            <person name="Oguiza J.A."/>
            <person name="Park J."/>
            <person name="Pisabarro A.G."/>
            <person name="Riley R."/>
            <person name="Rosling A."/>
            <person name="Salamov A."/>
            <person name="Schmidt O."/>
            <person name="Schmutz J."/>
            <person name="Skrede I."/>
            <person name="Stenlid J."/>
            <person name="Wiebenga A."/>
            <person name="Xie X."/>
            <person name="Kues U."/>
            <person name="Hibbett D.S."/>
            <person name="Hoffmeister D."/>
            <person name="Hogberg N."/>
            <person name="Martin F."/>
            <person name="Grigoriev I.V."/>
            <person name="Watkinson S.C."/>
        </authorList>
    </citation>
    <scope>NUCLEOTIDE SEQUENCE</scope>
    <source>
        <strain evidence="4">S7.9</strain>
    </source>
</reference>
<organism>
    <name type="scientific">Serpula lacrymans var. lacrymans (strain S7.9)</name>
    <name type="common">Dry rot fungus</name>
    <dbReference type="NCBI Taxonomy" id="578457"/>
    <lineage>
        <taxon>Eukaryota</taxon>
        <taxon>Fungi</taxon>
        <taxon>Dikarya</taxon>
        <taxon>Basidiomycota</taxon>
        <taxon>Agaricomycotina</taxon>
        <taxon>Agaricomycetes</taxon>
        <taxon>Agaricomycetidae</taxon>
        <taxon>Boletales</taxon>
        <taxon>Coniophorineae</taxon>
        <taxon>Serpulaceae</taxon>
        <taxon>Serpula</taxon>
    </lineage>
</organism>
<dbReference type="GeneID" id="18820089"/>
<proteinExistence type="predicted"/>